<dbReference type="EMBL" id="JANHOG010000299">
    <property type="protein sequence ID" value="KAJ3555781.1"/>
    <property type="molecule type" value="Genomic_DNA"/>
</dbReference>
<protein>
    <submittedName>
        <fullName evidence="1">Uncharacterized protein</fullName>
    </submittedName>
</protein>
<organism evidence="1 2">
    <name type="scientific">Phlebia brevispora</name>
    <dbReference type="NCBI Taxonomy" id="194682"/>
    <lineage>
        <taxon>Eukaryota</taxon>
        <taxon>Fungi</taxon>
        <taxon>Dikarya</taxon>
        <taxon>Basidiomycota</taxon>
        <taxon>Agaricomycotina</taxon>
        <taxon>Agaricomycetes</taxon>
        <taxon>Polyporales</taxon>
        <taxon>Meruliaceae</taxon>
        <taxon>Phlebia</taxon>
    </lineage>
</organism>
<evidence type="ECO:0000313" key="1">
    <source>
        <dbReference type="EMBL" id="KAJ3555781.1"/>
    </source>
</evidence>
<keyword evidence="2" id="KW-1185">Reference proteome</keyword>
<accession>A0ACC1T8I7</accession>
<dbReference type="Proteomes" id="UP001148662">
    <property type="component" value="Unassembled WGS sequence"/>
</dbReference>
<proteinExistence type="predicted"/>
<name>A0ACC1T8I7_9APHY</name>
<reference evidence="1" key="1">
    <citation type="submission" date="2022-07" db="EMBL/GenBank/DDBJ databases">
        <title>Genome Sequence of Phlebia brevispora.</title>
        <authorList>
            <person name="Buettner E."/>
        </authorList>
    </citation>
    <scope>NUCLEOTIDE SEQUENCE</scope>
    <source>
        <strain evidence="1">MPL23</strain>
    </source>
</reference>
<sequence>MYSQSKVQKLPHSSNLYVAQEERVELPAIFTPGGSAQDPDLLGLPADVDNVEQDQDQDQKISQQFRLASQPHLQVASVPTPSPESFFLASPVSDEISEADLSLSPAAMFLSHFSPSAPTCPLPDDEGEVVCGYTLGPIIGYGGFSTIRRASSPNGGVVAIKIVRRTDIEKHDDPERAKKHLEHEAAVWSSLCHENILPLFTSSHTSYADFFVTLYCPAGSLFDLLKRDGRPGLSPDEAARVFRQVVKGLRYMHEVAGFVHGDMKLENVLVDEMGVCRITDFGMARKIGECESSDDDDDGASQSSRSSQSVSLRSSKSLKQKRARSRHPIPGALATHLSLMRHHGGARHRNSSPFPTASVPPMPNQIFQPGSLPYASPELLLPSSSAAPYRPHPAQDIWALGVMLYVLLSGKMPFADSFEPRLQMKILHGKLCQTVITRRR</sequence>
<gene>
    <name evidence="1" type="ORF">NM688_g2381</name>
</gene>
<evidence type="ECO:0000313" key="2">
    <source>
        <dbReference type="Proteomes" id="UP001148662"/>
    </source>
</evidence>
<comment type="caution">
    <text evidence="1">The sequence shown here is derived from an EMBL/GenBank/DDBJ whole genome shotgun (WGS) entry which is preliminary data.</text>
</comment>